<accession>A0A0Q1H610</accession>
<dbReference type="InterPro" id="IPR011447">
    <property type="entry name" value="DUF1552"/>
</dbReference>
<keyword evidence="2" id="KW-1185">Reference proteome</keyword>
<evidence type="ECO:0008006" key="3">
    <source>
        <dbReference type="Google" id="ProtNLM"/>
    </source>
</evidence>
<organism evidence="1 2">
    <name type="scientific">Flagellimonas eckloniae</name>
    <dbReference type="NCBI Taxonomy" id="346185"/>
    <lineage>
        <taxon>Bacteria</taxon>
        <taxon>Pseudomonadati</taxon>
        <taxon>Bacteroidota</taxon>
        <taxon>Flavobacteriia</taxon>
        <taxon>Flavobacteriales</taxon>
        <taxon>Flavobacteriaceae</taxon>
        <taxon>Flagellimonas</taxon>
    </lineage>
</organism>
<dbReference type="EMBL" id="LCTZ01000002">
    <property type="protein sequence ID" value="KQC29040.1"/>
    <property type="molecule type" value="Genomic_DNA"/>
</dbReference>
<dbReference type="OrthoDB" id="9146593at2"/>
<dbReference type="AlphaFoldDB" id="A0A0Q1H610"/>
<sequence length="451" mass="51327">MARKSWHLDRRTFLKGLGVTCMIPYMEAMGMGNTFNAFGAETKSTKRLCFVYFPNGAGLPEPDSPYYKKWSWFPMGEGKDYQFTNSLSPLASHREDLSILGGLSHPRSRRLLGHLAGDTWLTGGDLRGSQYNNNISVDQVVAQKFGQDTRYPYLALSTDGGVGYKSRVSTLSFDHSGKAIPSEHRHREIFERYFAPNGGATTASRRKSIQQEQKIVDIVLEDSKRLHRRLGRHDQIKMDEYLHSLNKVEEQVKRNERWLDIPMKDFSADHINLNTNATVDPEGYMRTTFDLMILGMQVDLTRVMTYMMAREDGLGLGESFPKLALGLKKGHHTISHDRTTGHWEEWGRYDQWLAKQFSYFLDRMKNTYDEYGSLLENTLVLYGSACSTTHNAVNYPLVLAGGSKMGMKHGSYQKFDDVPMSNLFVSMLHKLGIERESFSDSTGKLDTDIFG</sequence>
<dbReference type="RefSeq" id="WP_055392589.1">
    <property type="nucleotide sequence ID" value="NZ_LCTZ01000002.1"/>
</dbReference>
<evidence type="ECO:0000313" key="2">
    <source>
        <dbReference type="Proteomes" id="UP000050827"/>
    </source>
</evidence>
<reference evidence="1 2" key="1">
    <citation type="submission" date="2015-04" db="EMBL/GenBank/DDBJ databases">
        <title>Complete genome of flavobacterium.</title>
        <authorList>
            <person name="Kwon Y.M."/>
            <person name="Kim S.-J."/>
        </authorList>
    </citation>
    <scope>NUCLEOTIDE SEQUENCE [LARGE SCALE GENOMIC DNA]</scope>
    <source>
        <strain evidence="1 2">DK169</strain>
    </source>
</reference>
<protein>
    <recommendedName>
        <fullName evidence="3">DUF1552 domain-containing protein</fullName>
    </recommendedName>
</protein>
<proteinExistence type="predicted"/>
<gene>
    <name evidence="1" type="ORF">AAY42_03350</name>
</gene>
<dbReference type="STRING" id="346185.AAY42_03350"/>
<name>A0A0Q1H610_9FLAO</name>
<dbReference type="Pfam" id="PF07586">
    <property type="entry name" value="HXXSHH"/>
    <property type="match status" value="1"/>
</dbReference>
<evidence type="ECO:0000313" key="1">
    <source>
        <dbReference type="EMBL" id="KQC29040.1"/>
    </source>
</evidence>
<dbReference type="Proteomes" id="UP000050827">
    <property type="component" value="Unassembled WGS sequence"/>
</dbReference>
<comment type="caution">
    <text evidence="1">The sequence shown here is derived from an EMBL/GenBank/DDBJ whole genome shotgun (WGS) entry which is preliminary data.</text>
</comment>